<dbReference type="SUPFAM" id="SSF52113">
    <property type="entry name" value="BRCT domain"/>
    <property type="match status" value="1"/>
</dbReference>
<dbReference type="InterPro" id="IPR047252">
    <property type="entry name" value="TP53BP1-like"/>
</dbReference>
<dbReference type="EMBL" id="JADNRY010000010">
    <property type="protein sequence ID" value="KAF9075202.1"/>
    <property type="molecule type" value="Genomic_DNA"/>
</dbReference>
<dbReference type="OrthoDB" id="129353at2759"/>
<feature type="compositionally biased region" description="Basic and acidic residues" evidence="4">
    <location>
        <begin position="89"/>
        <end position="104"/>
    </location>
</feature>
<dbReference type="PANTHER" id="PTHR15321:SF3">
    <property type="entry name" value="TP53-BINDING PROTEIN 1"/>
    <property type="match status" value="1"/>
</dbReference>
<evidence type="ECO:0000313" key="5">
    <source>
        <dbReference type="EMBL" id="KAF9075202.1"/>
    </source>
</evidence>
<dbReference type="AlphaFoldDB" id="A0A9P5Q5Z4"/>
<protein>
    <recommendedName>
        <fullName evidence="7">BRCT domain-containing protein</fullName>
    </recommendedName>
</protein>
<dbReference type="CDD" id="cd17745">
    <property type="entry name" value="BRCT_p53bp1_rpt1"/>
    <property type="match status" value="1"/>
</dbReference>
<dbReference type="PANTHER" id="PTHR15321">
    <property type="entry name" value="TUMOR SUPPRESSOR P53-BINDING PROTEIN 1"/>
    <property type="match status" value="1"/>
</dbReference>
<organism evidence="5 6">
    <name type="scientific">Rhodocollybia butyracea</name>
    <dbReference type="NCBI Taxonomy" id="206335"/>
    <lineage>
        <taxon>Eukaryota</taxon>
        <taxon>Fungi</taxon>
        <taxon>Dikarya</taxon>
        <taxon>Basidiomycota</taxon>
        <taxon>Agaricomycotina</taxon>
        <taxon>Agaricomycetes</taxon>
        <taxon>Agaricomycetidae</taxon>
        <taxon>Agaricales</taxon>
        <taxon>Marasmiineae</taxon>
        <taxon>Omphalotaceae</taxon>
        <taxon>Rhodocollybia</taxon>
    </lineage>
</organism>
<evidence type="ECO:0000256" key="3">
    <source>
        <dbReference type="ARBA" id="ARBA00023242"/>
    </source>
</evidence>
<evidence type="ECO:0000256" key="2">
    <source>
        <dbReference type="ARBA" id="ARBA00022763"/>
    </source>
</evidence>
<proteinExistence type="predicted"/>
<comment type="subcellular location">
    <subcellularLocation>
        <location evidence="1">Nucleus</location>
    </subcellularLocation>
</comment>
<comment type="caution">
    <text evidence="5">The sequence shown here is derived from an EMBL/GenBank/DDBJ whole genome shotgun (WGS) entry which is preliminary data.</text>
</comment>
<dbReference type="GO" id="GO:0042393">
    <property type="term" value="F:histone binding"/>
    <property type="evidence" value="ECO:0007669"/>
    <property type="project" value="TreeGrafter"/>
</dbReference>
<reference evidence="5" key="1">
    <citation type="submission" date="2020-11" db="EMBL/GenBank/DDBJ databases">
        <authorList>
            <consortium name="DOE Joint Genome Institute"/>
            <person name="Ahrendt S."/>
            <person name="Riley R."/>
            <person name="Andreopoulos W."/>
            <person name="Labutti K."/>
            <person name="Pangilinan J."/>
            <person name="Ruiz-Duenas F.J."/>
            <person name="Barrasa J.M."/>
            <person name="Sanchez-Garcia M."/>
            <person name="Camarero S."/>
            <person name="Miyauchi S."/>
            <person name="Serrano A."/>
            <person name="Linde D."/>
            <person name="Babiker R."/>
            <person name="Drula E."/>
            <person name="Ayuso-Fernandez I."/>
            <person name="Pacheco R."/>
            <person name="Padilla G."/>
            <person name="Ferreira P."/>
            <person name="Barriuso J."/>
            <person name="Kellner H."/>
            <person name="Castanera R."/>
            <person name="Alfaro M."/>
            <person name="Ramirez L."/>
            <person name="Pisabarro A.G."/>
            <person name="Kuo A."/>
            <person name="Tritt A."/>
            <person name="Lipzen A."/>
            <person name="He G."/>
            <person name="Yan M."/>
            <person name="Ng V."/>
            <person name="Cullen D."/>
            <person name="Martin F."/>
            <person name="Rosso M.-N."/>
            <person name="Henrissat B."/>
            <person name="Hibbett D."/>
            <person name="Martinez A.T."/>
            <person name="Grigoriev I.V."/>
        </authorList>
    </citation>
    <scope>NUCLEOTIDE SEQUENCE</scope>
    <source>
        <strain evidence="5">AH 40177</strain>
    </source>
</reference>
<name>A0A9P5Q5Z4_9AGAR</name>
<feature type="compositionally biased region" description="Polar residues" evidence="4">
    <location>
        <begin position="107"/>
        <end position="121"/>
    </location>
</feature>
<feature type="region of interest" description="Disordered" evidence="4">
    <location>
        <begin position="59"/>
        <end position="190"/>
    </location>
</feature>
<dbReference type="InterPro" id="IPR047249">
    <property type="entry name" value="BRCT_p53bp1-like_rpt1"/>
</dbReference>
<accession>A0A9P5Q5Z4</accession>
<keyword evidence="3" id="KW-0539">Nucleus</keyword>
<keyword evidence="6" id="KW-1185">Reference proteome</keyword>
<dbReference type="GO" id="GO:0045944">
    <property type="term" value="P:positive regulation of transcription by RNA polymerase II"/>
    <property type="evidence" value="ECO:0007669"/>
    <property type="project" value="TreeGrafter"/>
</dbReference>
<dbReference type="GO" id="GO:0000077">
    <property type="term" value="P:DNA damage checkpoint signaling"/>
    <property type="evidence" value="ECO:0007669"/>
    <property type="project" value="TreeGrafter"/>
</dbReference>
<evidence type="ECO:0000313" key="6">
    <source>
        <dbReference type="Proteomes" id="UP000772434"/>
    </source>
</evidence>
<dbReference type="InterPro" id="IPR036420">
    <property type="entry name" value="BRCT_dom_sf"/>
</dbReference>
<sequence>MRKMTSPLLCSNRGLVVGKGPASKATHPQHKCHHHFPKYVYLSYMPCTRFINSIFQHPKTEGKRRATPVNAIASSSKPKQLVTEGGTSGERKGKARETRSDPRHPLRQSNRATKNQRNMAESDSGDEELNVKEEDTATELGEISEDDATSTLSSRKRKRALSVAVQRKALKRESNQTPAGAKRASRSQSLASVKASRIFPSYRCRVLALSASDGHWFIGTVTQEHKGDTYRVEFDDGSAENARSGSMRTLELRIGDEVQDNRGTKKMGKIVEVKNDMVVVSCVKGPNFDLPFPSLRIPPDIVETQWEDRPVTRKILAGVTNSSDRWATHSTLSENADDFLKGCAVIITSNQEKDEIVASMIANGTTLIEDWSDALQIGGTYSYDKGKGKARKGKGKSKSSQMPTSWKITKKEVQWFEASEERTVERVFVIADDVCQKPKYLVALALGVPCLSTTWIKDNLNDPDGKDWSRYLLPKGSFPSVDGEDILMSQSVNLRWGTDPDHLVNIMDNSAAVKLFAGMSILCVGDGYIPEQNEDRMDAVNKFENLNTISNRSKITSGVALIILAMGACQVIACNEWQHAPQDEEFDLAVFKDPKCMAKAGKPAGKSLHVSWAWVKQSLIRGVSVKPMF</sequence>
<evidence type="ECO:0000256" key="4">
    <source>
        <dbReference type="SAM" id="MobiDB-lite"/>
    </source>
</evidence>
<keyword evidence="2" id="KW-0227">DNA damage</keyword>
<dbReference type="GO" id="GO:0005634">
    <property type="term" value="C:nucleus"/>
    <property type="evidence" value="ECO:0007669"/>
    <property type="project" value="UniProtKB-SubCell"/>
</dbReference>
<evidence type="ECO:0000256" key="1">
    <source>
        <dbReference type="ARBA" id="ARBA00004123"/>
    </source>
</evidence>
<dbReference type="Gene3D" id="2.30.30.140">
    <property type="match status" value="1"/>
</dbReference>
<evidence type="ECO:0008006" key="7">
    <source>
        <dbReference type="Google" id="ProtNLM"/>
    </source>
</evidence>
<gene>
    <name evidence="5" type="ORF">BDP27DRAFT_37632</name>
</gene>
<dbReference type="Proteomes" id="UP000772434">
    <property type="component" value="Unassembled WGS sequence"/>
</dbReference>
<dbReference type="Gene3D" id="3.40.50.10190">
    <property type="entry name" value="BRCT domain"/>
    <property type="match status" value="1"/>
</dbReference>